<dbReference type="EMBL" id="AAFI02000037">
    <property type="protein sequence ID" value="EAL67126.1"/>
    <property type="molecule type" value="Genomic_DNA"/>
</dbReference>
<dbReference type="InParanoid" id="Q54V30"/>
<proteinExistence type="predicted"/>
<protein>
    <submittedName>
        <fullName evidence="2">Uncharacterized protein</fullName>
    </submittedName>
</protein>
<name>Q54V30_DICDI</name>
<organism evidence="2 3">
    <name type="scientific">Dictyostelium discoideum</name>
    <name type="common">Social amoeba</name>
    <dbReference type="NCBI Taxonomy" id="44689"/>
    <lineage>
        <taxon>Eukaryota</taxon>
        <taxon>Amoebozoa</taxon>
        <taxon>Evosea</taxon>
        <taxon>Eumycetozoa</taxon>
        <taxon>Dictyostelia</taxon>
        <taxon>Dictyosteliales</taxon>
        <taxon>Dictyosteliaceae</taxon>
        <taxon>Dictyostelium</taxon>
    </lineage>
</organism>
<dbReference type="VEuPathDB" id="AmoebaDB:DDB_G0280649"/>
<dbReference type="Proteomes" id="UP000002195">
    <property type="component" value="Unassembled WGS sequence"/>
</dbReference>
<dbReference type="GeneID" id="8622660"/>
<keyword evidence="1" id="KW-0472">Membrane</keyword>
<dbReference type="PaxDb" id="44689-DDB0206098"/>
<reference evidence="2 3" key="1">
    <citation type="journal article" date="2005" name="Nature">
        <title>The genome of the social amoeba Dictyostelium discoideum.</title>
        <authorList>
            <consortium name="The Dictyostelium discoideum Sequencing Consortium"/>
            <person name="Eichinger L."/>
            <person name="Pachebat J.A."/>
            <person name="Glockner G."/>
            <person name="Rajandream M.A."/>
            <person name="Sucgang R."/>
            <person name="Berriman M."/>
            <person name="Song J."/>
            <person name="Olsen R."/>
            <person name="Szafranski K."/>
            <person name="Xu Q."/>
            <person name="Tunggal B."/>
            <person name="Kummerfeld S."/>
            <person name="Madera M."/>
            <person name="Konfortov B.A."/>
            <person name="Rivero F."/>
            <person name="Bankier A.T."/>
            <person name="Lehmann R."/>
            <person name="Hamlin N."/>
            <person name="Davies R."/>
            <person name="Gaudet P."/>
            <person name="Fey P."/>
            <person name="Pilcher K."/>
            <person name="Chen G."/>
            <person name="Saunders D."/>
            <person name="Sodergren E."/>
            <person name="Davis P."/>
            <person name="Kerhornou A."/>
            <person name="Nie X."/>
            <person name="Hall N."/>
            <person name="Anjard C."/>
            <person name="Hemphill L."/>
            <person name="Bason N."/>
            <person name="Farbrother P."/>
            <person name="Desany B."/>
            <person name="Just E."/>
            <person name="Morio T."/>
            <person name="Rost R."/>
            <person name="Churcher C."/>
            <person name="Cooper J."/>
            <person name="Haydock S."/>
            <person name="van Driessche N."/>
            <person name="Cronin A."/>
            <person name="Goodhead I."/>
            <person name="Muzny D."/>
            <person name="Mourier T."/>
            <person name="Pain A."/>
            <person name="Lu M."/>
            <person name="Harper D."/>
            <person name="Lindsay R."/>
            <person name="Hauser H."/>
            <person name="James K."/>
            <person name="Quiles M."/>
            <person name="Madan Babu M."/>
            <person name="Saito T."/>
            <person name="Buchrieser C."/>
            <person name="Wardroper A."/>
            <person name="Felder M."/>
            <person name="Thangavelu M."/>
            <person name="Johnson D."/>
            <person name="Knights A."/>
            <person name="Loulseged H."/>
            <person name="Mungall K."/>
            <person name="Oliver K."/>
            <person name="Price C."/>
            <person name="Quail M.A."/>
            <person name="Urushihara H."/>
            <person name="Hernandez J."/>
            <person name="Rabbinowitsch E."/>
            <person name="Steffen D."/>
            <person name="Sanders M."/>
            <person name="Ma J."/>
            <person name="Kohara Y."/>
            <person name="Sharp S."/>
            <person name="Simmonds M."/>
            <person name="Spiegler S."/>
            <person name="Tivey A."/>
            <person name="Sugano S."/>
            <person name="White B."/>
            <person name="Walker D."/>
            <person name="Woodward J."/>
            <person name="Winckler T."/>
            <person name="Tanaka Y."/>
            <person name="Shaulsky G."/>
            <person name="Schleicher M."/>
            <person name="Weinstock G."/>
            <person name="Rosenthal A."/>
            <person name="Cox E.C."/>
            <person name="Chisholm R.L."/>
            <person name="Gibbs R."/>
            <person name="Loomis W.F."/>
            <person name="Platzer M."/>
            <person name="Kay R.R."/>
            <person name="Williams J."/>
            <person name="Dear P.H."/>
            <person name="Noegel A.A."/>
            <person name="Barrell B."/>
            <person name="Kuspa A."/>
        </authorList>
    </citation>
    <scope>NUCLEOTIDE SEQUENCE [LARGE SCALE GENOMIC DNA]</scope>
    <source>
        <strain evidence="2 3">AX4</strain>
    </source>
</reference>
<dbReference type="KEGG" id="ddi:DDB_G0280649"/>
<accession>Q54V30</accession>
<evidence type="ECO:0000256" key="1">
    <source>
        <dbReference type="SAM" id="Phobius"/>
    </source>
</evidence>
<dbReference type="AlphaFoldDB" id="Q54V30"/>
<gene>
    <name evidence="2" type="ORF">DDB_G0280649</name>
</gene>
<keyword evidence="1" id="KW-0812">Transmembrane</keyword>
<evidence type="ECO:0000313" key="2">
    <source>
        <dbReference type="EMBL" id="EAL67126.1"/>
    </source>
</evidence>
<evidence type="ECO:0000313" key="3">
    <source>
        <dbReference type="Proteomes" id="UP000002195"/>
    </source>
</evidence>
<keyword evidence="1" id="KW-1133">Transmembrane helix</keyword>
<sequence>MTTNTRNVPLKRAIAIVFENRETTGDDLIGKECVPLEMSSIREYDPFLISGSMVIKGFGTMLVTAVGEIIIISFNSKQVSQNQQKC</sequence>
<keyword evidence="3" id="KW-1185">Reference proteome</keyword>
<dbReference type="HOGENOM" id="CLU_2502636_0_0_1"/>
<dbReference type="RefSeq" id="XP_641101.1">
    <property type="nucleotide sequence ID" value="XM_636009.1"/>
</dbReference>
<comment type="caution">
    <text evidence="2">The sequence shown here is derived from an EMBL/GenBank/DDBJ whole genome shotgun (WGS) entry which is preliminary data.</text>
</comment>
<feature type="transmembrane region" description="Helical" evidence="1">
    <location>
        <begin position="47"/>
        <end position="74"/>
    </location>
</feature>